<dbReference type="HOGENOM" id="CLU_025509_0_0_1"/>
<proteinExistence type="predicted"/>
<comment type="subcellular location">
    <subcellularLocation>
        <location evidence="1">Nucleus</location>
    </subcellularLocation>
</comment>
<reference evidence="7 8" key="1">
    <citation type="submission" date="2015-01" db="EMBL/GenBank/DDBJ databases">
        <title>The Genome Sequence of Exophiala oligosperma CBS72588.</title>
        <authorList>
            <consortium name="The Broad Institute Genomics Platform"/>
            <person name="Cuomo C."/>
            <person name="de Hoog S."/>
            <person name="Gorbushina A."/>
            <person name="Stielow B."/>
            <person name="Teixiera M."/>
            <person name="Abouelleil A."/>
            <person name="Chapman S.B."/>
            <person name="Priest M."/>
            <person name="Young S.K."/>
            <person name="Wortman J."/>
            <person name="Nusbaum C."/>
            <person name="Birren B."/>
        </authorList>
    </citation>
    <scope>NUCLEOTIDE SEQUENCE [LARGE SCALE GENOMIC DNA]</scope>
    <source>
        <strain evidence="7 8">CBS 72588</strain>
    </source>
</reference>
<dbReference type="PANTHER" id="PTHR46910:SF3">
    <property type="entry name" value="HALOTOLERANCE PROTEIN 9-RELATED"/>
    <property type="match status" value="1"/>
</dbReference>
<dbReference type="Pfam" id="PF04082">
    <property type="entry name" value="Fungal_trans"/>
    <property type="match status" value="1"/>
</dbReference>
<dbReference type="OrthoDB" id="10018191at2759"/>
<sequence>MRCDGNEPCGPCQSTTSDCHYTASTAPSIAPSLSSHAELGNEDQPSSLPNGHGFTASASPDHEGSQDLNFATQHPNLDVPPTMTSAMEGIQTYPNTISMQFHAQPVYDPTATNDNNLSLGEDMLYPLPDGDGINDFWQMPTMNSQFWFDGSDFAWTDNFFDSNSPLLDHVLSSSMQNLTAIMQEYFDRKSRAPSPSLNKASKMWYSAPPNLDDHNKDIVKVFLQIFRRNIPQTFSLFKDCTVSRKSRAEYTLAMAAIGGLFCTVAGSSEVAKSMYNDARRLLLASFNVRSSLDELSTNPDDKLTVVKTFILLELYGLCSGDKRSYEFVEAFHGNLIHVTSTPGQVHGIDKLMCSKSVQEYSAACKRLASKDNDKARLLETLYILDCYRAIIMQRPPSLSWHHIDSFIDHHSHSSRLTQLHQEVVNLTDTGHISLPSINTEFDLASLSSLTSHLWPALYPRQNTYGADNVSVESLSLWKRDFAELACDTWLRTRRGTVDFSCLAVYHMMNIMLHANLTVLQNFAHSAPGSAARDPKKSLAAREVYAWTQDRHYKIAQWHAENLIISIEGAFTAATKMDQQGPQQPPPRASFSTSEPRRLPYEAPHVPYAVYYATLVLWCGAVIEESGGHTPSGLQAPIARGERILSLHKVHIAQLLARVLNEIK</sequence>
<dbReference type="GO" id="GO:0008270">
    <property type="term" value="F:zinc ion binding"/>
    <property type="evidence" value="ECO:0007669"/>
    <property type="project" value="InterPro"/>
</dbReference>
<keyword evidence="2" id="KW-0479">Metal-binding</keyword>
<name>A0A0D2DAB2_9EURO</name>
<keyword evidence="4" id="KW-0539">Nucleus</keyword>
<evidence type="ECO:0000313" key="7">
    <source>
        <dbReference type="EMBL" id="KIW40028.1"/>
    </source>
</evidence>
<evidence type="ECO:0000313" key="8">
    <source>
        <dbReference type="Proteomes" id="UP000053342"/>
    </source>
</evidence>
<accession>A0A0D2DAB2</accession>
<dbReference type="GO" id="GO:0003700">
    <property type="term" value="F:DNA-binding transcription factor activity"/>
    <property type="evidence" value="ECO:0007669"/>
    <property type="project" value="InterPro"/>
</dbReference>
<dbReference type="GO" id="GO:0006351">
    <property type="term" value="P:DNA-templated transcription"/>
    <property type="evidence" value="ECO:0007669"/>
    <property type="project" value="InterPro"/>
</dbReference>
<gene>
    <name evidence="7" type="ORF">PV06_08583</name>
</gene>
<dbReference type="InterPro" id="IPR007219">
    <property type="entry name" value="XnlR_reg_dom"/>
</dbReference>
<organism evidence="7 8">
    <name type="scientific">Exophiala oligosperma</name>
    <dbReference type="NCBI Taxonomy" id="215243"/>
    <lineage>
        <taxon>Eukaryota</taxon>
        <taxon>Fungi</taxon>
        <taxon>Dikarya</taxon>
        <taxon>Ascomycota</taxon>
        <taxon>Pezizomycotina</taxon>
        <taxon>Eurotiomycetes</taxon>
        <taxon>Chaetothyriomycetidae</taxon>
        <taxon>Chaetothyriales</taxon>
        <taxon>Herpotrichiellaceae</taxon>
        <taxon>Exophiala</taxon>
    </lineage>
</organism>
<evidence type="ECO:0000256" key="3">
    <source>
        <dbReference type="ARBA" id="ARBA00023125"/>
    </source>
</evidence>
<evidence type="ECO:0000256" key="2">
    <source>
        <dbReference type="ARBA" id="ARBA00022723"/>
    </source>
</evidence>
<protein>
    <recommendedName>
        <fullName evidence="6">Xylanolytic transcriptional activator regulatory domain-containing protein</fullName>
    </recommendedName>
</protein>
<dbReference type="VEuPathDB" id="FungiDB:PV06_08583"/>
<dbReference type="AlphaFoldDB" id="A0A0D2DAB2"/>
<dbReference type="GO" id="GO:0003677">
    <property type="term" value="F:DNA binding"/>
    <property type="evidence" value="ECO:0007669"/>
    <property type="project" value="UniProtKB-KW"/>
</dbReference>
<dbReference type="Proteomes" id="UP000053342">
    <property type="component" value="Unassembled WGS sequence"/>
</dbReference>
<feature type="compositionally biased region" description="Polar residues" evidence="5">
    <location>
        <begin position="66"/>
        <end position="75"/>
    </location>
</feature>
<dbReference type="GeneID" id="27360657"/>
<feature type="domain" description="Xylanolytic transcriptional activator regulatory" evidence="6">
    <location>
        <begin position="251"/>
        <end position="406"/>
    </location>
</feature>
<feature type="region of interest" description="Disordered" evidence="5">
    <location>
        <begin position="31"/>
        <end position="78"/>
    </location>
</feature>
<evidence type="ECO:0000256" key="4">
    <source>
        <dbReference type="ARBA" id="ARBA00023242"/>
    </source>
</evidence>
<keyword evidence="8" id="KW-1185">Reference proteome</keyword>
<feature type="region of interest" description="Disordered" evidence="5">
    <location>
        <begin position="575"/>
        <end position="595"/>
    </location>
</feature>
<evidence type="ECO:0000256" key="5">
    <source>
        <dbReference type="SAM" id="MobiDB-lite"/>
    </source>
</evidence>
<dbReference type="PANTHER" id="PTHR46910">
    <property type="entry name" value="TRANSCRIPTION FACTOR PDR1"/>
    <property type="match status" value="1"/>
</dbReference>
<dbReference type="STRING" id="215243.A0A0D2DAB2"/>
<keyword evidence="3" id="KW-0238">DNA-binding</keyword>
<dbReference type="EMBL" id="KN847339">
    <property type="protein sequence ID" value="KIW40028.1"/>
    <property type="molecule type" value="Genomic_DNA"/>
</dbReference>
<evidence type="ECO:0000256" key="1">
    <source>
        <dbReference type="ARBA" id="ARBA00004123"/>
    </source>
</evidence>
<evidence type="ECO:0000259" key="6">
    <source>
        <dbReference type="Pfam" id="PF04082"/>
    </source>
</evidence>
<dbReference type="InterPro" id="IPR050987">
    <property type="entry name" value="AtrR-like"/>
</dbReference>
<dbReference type="RefSeq" id="XP_016260244.1">
    <property type="nucleotide sequence ID" value="XM_016409936.1"/>
</dbReference>
<dbReference type="GO" id="GO:0005634">
    <property type="term" value="C:nucleus"/>
    <property type="evidence" value="ECO:0007669"/>
    <property type="project" value="UniProtKB-SubCell"/>
</dbReference>